<dbReference type="OrthoDB" id="4096268at2759"/>
<dbReference type="Gene3D" id="1.20.58.60">
    <property type="match status" value="1"/>
</dbReference>
<feature type="compositionally biased region" description="Polar residues" evidence="2">
    <location>
        <begin position="180"/>
        <end position="190"/>
    </location>
</feature>
<dbReference type="AlphaFoldDB" id="A0A284RKD1"/>
<dbReference type="PROSITE" id="PS50006">
    <property type="entry name" value="FHA_DOMAIN"/>
    <property type="match status" value="1"/>
</dbReference>
<feature type="coiled-coil region" evidence="1">
    <location>
        <begin position="463"/>
        <end position="528"/>
    </location>
</feature>
<dbReference type="OMA" id="TDLHSHH"/>
<dbReference type="Pfam" id="PF00498">
    <property type="entry name" value="FHA"/>
    <property type="match status" value="1"/>
</dbReference>
<feature type="region of interest" description="Disordered" evidence="2">
    <location>
        <begin position="175"/>
        <end position="234"/>
    </location>
</feature>
<evidence type="ECO:0000256" key="1">
    <source>
        <dbReference type="SAM" id="Coils"/>
    </source>
</evidence>
<dbReference type="CDD" id="cd00060">
    <property type="entry name" value="FHA"/>
    <property type="match status" value="1"/>
</dbReference>
<evidence type="ECO:0000313" key="5">
    <source>
        <dbReference type="Proteomes" id="UP000219338"/>
    </source>
</evidence>
<reference evidence="5" key="1">
    <citation type="journal article" date="2017" name="Nat. Ecol. Evol.">
        <title>Genome expansion and lineage-specific genetic innovations in the forest pathogenic fungi Armillaria.</title>
        <authorList>
            <person name="Sipos G."/>
            <person name="Prasanna A.N."/>
            <person name="Walter M.C."/>
            <person name="O'Connor E."/>
            <person name="Balint B."/>
            <person name="Krizsan K."/>
            <person name="Kiss B."/>
            <person name="Hess J."/>
            <person name="Varga T."/>
            <person name="Slot J."/>
            <person name="Riley R."/>
            <person name="Boka B."/>
            <person name="Rigling D."/>
            <person name="Barry K."/>
            <person name="Lee J."/>
            <person name="Mihaltcheva S."/>
            <person name="LaButti K."/>
            <person name="Lipzen A."/>
            <person name="Waldron R."/>
            <person name="Moloney N.M."/>
            <person name="Sperisen C."/>
            <person name="Kredics L."/>
            <person name="Vagvoelgyi C."/>
            <person name="Patrignani A."/>
            <person name="Fitzpatrick D."/>
            <person name="Nagy I."/>
            <person name="Doyle S."/>
            <person name="Anderson J.B."/>
            <person name="Grigoriev I.V."/>
            <person name="Gueldener U."/>
            <person name="Muensterkoetter M."/>
            <person name="Nagy L.G."/>
        </authorList>
    </citation>
    <scope>NUCLEOTIDE SEQUENCE [LARGE SCALE GENOMIC DNA]</scope>
    <source>
        <strain evidence="5">C18/9</strain>
    </source>
</reference>
<evidence type="ECO:0000259" key="3">
    <source>
        <dbReference type="PROSITE" id="PS50006"/>
    </source>
</evidence>
<keyword evidence="1" id="KW-0175">Coiled coil</keyword>
<gene>
    <name evidence="4" type="ORF">ARMOST_12586</name>
</gene>
<dbReference type="Gene3D" id="2.60.200.20">
    <property type="match status" value="1"/>
</dbReference>
<dbReference type="STRING" id="47428.A0A284RKD1"/>
<organism evidence="4 5">
    <name type="scientific">Armillaria ostoyae</name>
    <name type="common">Armillaria root rot fungus</name>
    <dbReference type="NCBI Taxonomy" id="47428"/>
    <lineage>
        <taxon>Eukaryota</taxon>
        <taxon>Fungi</taxon>
        <taxon>Dikarya</taxon>
        <taxon>Basidiomycota</taxon>
        <taxon>Agaricomycotina</taxon>
        <taxon>Agaricomycetes</taxon>
        <taxon>Agaricomycetidae</taxon>
        <taxon>Agaricales</taxon>
        <taxon>Marasmiineae</taxon>
        <taxon>Physalacriaceae</taxon>
        <taxon>Armillaria</taxon>
    </lineage>
</organism>
<keyword evidence="5" id="KW-1185">Reference proteome</keyword>
<dbReference type="EMBL" id="FUEG01000010">
    <property type="protein sequence ID" value="SJL09210.1"/>
    <property type="molecule type" value="Genomic_DNA"/>
</dbReference>
<feature type="region of interest" description="Disordered" evidence="2">
    <location>
        <begin position="273"/>
        <end position="305"/>
    </location>
</feature>
<dbReference type="SMART" id="SM00240">
    <property type="entry name" value="FHA"/>
    <property type="match status" value="1"/>
</dbReference>
<sequence length="600" mass="64911">MDDEIEYMGTKPACLNRLASNRPFLGALQPTGIILHIEKYGGELSETLTFQKPKGNTIAIGRRPPTVDADQLKRDQEEGKAMFRCPVVSRKHAQITFSDAGNIFLIDLGSHHGTHLRKPDQPVSTMLRSEMPTALATNDIITFGKTVGRGGDMVRPVVARVEVLYNQPVSAFRPLIVPDSPTNSEGSAKSSGRYGLHVSSSESSSGSDHDSDIEELRSPPPASSNRCGPPQRFDSLLGRASEVLKILIPPVRSAPSSQSSPIMNHIFFSPSPQPPSEFVGSPGLRSPAINPLDHDDAIPSPPGLDLSYHDLYEPEFRAKSASPMELGSPSSVSAPLFPSSLEKVLNEPVVIGAWPSASSQRSLSPLHELSLDKGSGEAASEAPVDAPLAEDAASSFDMKAALDEVKAEVSKLDAQRRKYKLRFNANTHTMKDKLSDLDERVTDVNGLCTSLIEQVDNLCHMDIPDLQAQIDALQDQEQGQEDLLNEREDVESNLQVLRDLVADMRTLRETTEQQMAAELEAVRRAREAAINAMSETLPPMSLKRKRDDSEVEDVSGPASSAIATVPVHSPKRARVASVVFQTTATVALGAVAAWSALAFS</sequence>
<dbReference type="Proteomes" id="UP000219338">
    <property type="component" value="Unassembled WGS sequence"/>
</dbReference>
<evidence type="ECO:0000313" key="4">
    <source>
        <dbReference type="EMBL" id="SJL09210.1"/>
    </source>
</evidence>
<accession>A0A284RKD1</accession>
<protein>
    <recommendedName>
        <fullName evidence="3">FHA domain-containing protein</fullName>
    </recommendedName>
</protein>
<dbReference type="InterPro" id="IPR000253">
    <property type="entry name" value="FHA_dom"/>
</dbReference>
<evidence type="ECO:0000256" key="2">
    <source>
        <dbReference type="SAM" id="MobiDB-lite"/>
    </source>
</evidence>
<feature type="compositionally biased region" description="Basic and acidic residues" evidence="2">
    <location>
        <begin position="207"/>
        <end position="217"/>
    </location>
</feature>
<proteinExistence type="predicted"/>
<dbReference type="SUPFAM" id="SSF49879">
    <property type="entry name" value="SMAD/FHA domain"/>
    <property type="match status" value="1"/>
</dbReference>
<feature type="domain" description="FHA" evidence="3">
    <location>
        <begin position="58"/>
        <end position="116"/>
    </location>
</feature>
<name>A0A284RKD1_ARMOS</name>
<dbReference type="InterPro" id="IPR008984">
    <property type="entry name" value="SMAD_FHA_dom_sf"/>
</dbReference>